<sequence length="78" mass="8459">MARVQAATRGPEVGSPSVLPQGTSQCLGLEEARLEKGRQKLETLVHVTKAVYGRDVVEVERERIALEAECVEAIAAKE</sequence>
<accession>A0A6G1EJD4</accession>
<keyword evidence="3" id="KW-1185">Reference proteome</keyword>
<organism evidence="2 3">
    <name type="scientific">Oryza meyeriana var. granulata</name>
    <dbReference type="NCBI Taxonomy" id="110450"/>
    <lineage>
        <taxon>Eukaryota</taxon>
        <taxon>Viridiplantae</taxon>
        <taxon>Streptophyta</taxon>
        <taxon>Embryophyta</taxon>
        <taxon>Tracheophyta</taxon>
        <taxon>Spermatophyta</taxon>
        <taxon>Magnoliopsida</taxon>
        <taxon>Liliopsida</taxon>
        <taxon>Poales</taxon>
        <taxon>Poaceae</taxon>
        <taxon>BOP clade</taxon>
        <taxon>Oryzoideae</taxon>
        <taxon>Oryzeae</taxon>
        <taxon>Oryzinae</taxon>
        <taxon>Oryza</taxon>
        <taxon>Oryza meyeriana</taxon>
    </lineage>
</organism>
<protein>
    <submittedName>
        <fullName evidence="2">Uncharacterized protein</fullName>
    </submittedName>
</protein>
<dbReference type="Proteomes" id="UP000479710">
    <property type="component" value="Unassembled WGS sequence"/>
</dbReference>
<evidence type="ECO:0000313" key="3">
    <source>
        <dbReference type="Proteomes" id="UP000479710"/>
    </source>
</evidence>
<proteinExistence type="predicted"/>
<feature type="region of interest" description="Disordered" evidence="1">
    <location>
        <begin position="1"/>
        <end position="21"/>
    </location>
</feature>
<evidence type="ECO:0000256" key="1">
    <source>
        <dbReference type="SAM" id="MobiDB-lite"/>
    </source>
</evidence>
<evidence type="ECO:0000313" key="2">
    <source>
        <dbReference type="EMBL" id="KAF0924940.1"/>
    </source>
</evidence>
<gene>
    <name evidence="2" type="ORF">E2562_015010</name>
</gene>
<comment type="caution">
    <text evidence="2">The sequence shown here is derived from an EMBL/GenBank/DDBJ whole genome shotgun (WGS) entry which is preliminary data.</text>
</comment>
<name>A0A6G1EJD4_9ORYZ</name>
<dbReference type="EMBL" id="SPHZ02000003">
    <property type="protein sequence ID" value="KAF0924940.1"/>
    <property type="molecule type" value="Genomic_DNA"/>
</dbReference>
<reference evidence="2 3" key="1">
    <citation type="submission" date="2019-11" db="EMBL/GenBank/DDBJ databases">
        <title>Whole genome sequence of Oryza granulata.</title>
        <authorList>
            <person name="Li W."/>
        </authorList>
    </citation>
    <scope>NUCLEOTIDE SEQUENCE [LARGE SCALE GENOMIC DNA]</scope>
    <source>
        <strain evidence="3">cv. Menghai</strain>
        <tissue evidence="2">Leaf</tissue>
    </source>
</reference>
<dbReference type="AlphaFoldDB" id="A0A6G1EJD4"/>